<sequence>MNTNAYITFLLIGIVLVAVDGQIIYHSGRRYLENSYGAPEAGASMARLVAVMFHLAVLGILALLSLISFGGDESSIPSVVGKLGLLLLVLAAAHGITLAVLSRIRDEQVGENLVARKQGVTGDGRNSTVNPVSPGTADPTRPSVSPSLEHGAPYSAPGEGR</sequence>
<feature type="compositionally biased region" description="Polar residues" evidence="1">
    <location>
        <begin position="124"/>
        <end position="133"/>
    </location>
</feature>
<feature type="transmembrane region" description="Helical" evidence="2">
    <location>
        <begin position="46"/>
        <end position="67"/>
    </location>
</feature>
<feature type="region of interest" description="Disordered" evidence="1">
    <location>
        <begin position="117"/>
        <end position="161"/>
    </location>
</feature>
<reference evidence="4" key="1">
    <citation type="journal article" date="2019" name="Int. J. Syst. Evol. Microbiol.">
        <title>The Global Catalogue of Microorganisms (GCM) 10K type strain sequencing project: providing services to taxonomists for standard genome sequencing and annotation.</title>
        <authorList>
            <consortium name="The Broad Institute Genomics Platform"/>
            <consortium name="The Broad Institute Genome Sequencing Center for Infectious Disease"/>
            <person name="Wu L."/>
            <person name="Ma J."/>
        </authorList>
    </citation>
    <scope>NUCLEOTIDE SEQUENCE [LARGE SCALE GENOMIC DNA]</scope>
    <source>
        <strain evidence="4">JCM 14545</strain>
    </source>
</reference>
<keyword evidence="2" id="KW-1133">Transmembrane helix</keyword>
<keyword evidence="2" id="KW-0472">Membrane</keyword>
<keyword evidence="2" id="KW-0812">Transmembrane</keyword>
<gene>
    <name evidence="3" type="ORF">GCM10009754_27220</name>
</gene>
<accession>A0ABP5C4J0</accession>
<dbReference type="RefSeq" id="WP_344417463.1">
    <property type="nucleotide sequence ID" value="NZ_BAAANN010000009.1"/>
</dbReference>
<evidence type="ECO:0008006" key="5">
    <source>
        <dbReference type="Google" id="ProtNLM"/>
    </source>
</evidence>
<keyword evidence="4" id="KW-1185">Reference proteome</keyword>
<feature type="transmembrane region" description="Helical" evidence="2">
    <location>
        <begin position="6"/>
        <end position="25"/>
    </location>
</feature>
<evidence type="ECO:0000256" key="1">
    <source>
        <dbReference type="SAM" id="MobiDB-lite"/>
    </source>
</evidence>
<organism evidence="3 4">
    <name type="scientific">Amycolatopsis minnesotensis</name>
    <dbReference type="NCBI Taxonomy" id="337894"/>
    <lineage>
        <taxon>Bacteria</taxon>
        <taxon>Bacillati</taxon>
        <taxon>Actinomycetota</taxon>
        <taxon>Actinomycetes</taxon>
        <taxon>Pseudonocardiales</taxon>
        <taxon>Pseudonocardiaceae</taxon>
        <taxon>Amycolatopsis</taxon>
    </lineage>
</organism>
<name>A0ABP5C4J0_9PSEU</name>
<feature type="transmembrane region" description="Helical" evidence="2">
    <location>
        <begin position="79"/>
        <end position="101"/>
    </location>
</feature>
<proteinExistence type="predicted"/>
<evidence type="ECO:0000313" key="3">
    <source>
        <dbReference type="EMBL" id="GAA1955962.1"/>
    </source>
</evidence>
<comment type="caution">
    <text evidence="3">The sequence shown here is derived from an EMBL/GenBank/DDBJ whole genome shotgun (WGS) entry which is preliminary data.</text>
</comment>
<dbReference type="EMBL" id="BAAANN010000009">
    <property type="protein sequence ID" value="GAA1955962.1"/>
    <property type="molecule type" value="Genomic_DNA"/>
</dbReference>
<evidence type="ECO:0000256" key="2">
    <source>
        <dbReference type="SAM" id="Phobius"/>
    </source>
</evidence>
<protein>
    <recommendedName>
        <fullName evidence="5">Integral membrane protein</fullName>
    </recommendedName>
</protein>
<dbReference type="Proteomes" id="UP001501116">
    <property type="component" value="Unassembled WGS sequence"/>
</dbReference>
<evidence type="ECO:0000313" key="4">
    <source>
        <dbReference type="Proteomes" id="UP001501116"/>
    </source>
</evidence>